<evidence type="ECO:0000256" key="2">
    <source>
        <dbReference type="ARBA" id="ARBA00007406"/>
    </source>
</evidence>
<proteinExistence type="inferred from homology"/>
<dbReference type="GO" id="GO:0004365">
    <property type="term" value="F:glyceraldehyde-3-phosphate dehydrogenase (NAD+) (phosphorylating) activity"/>
    <property type="evidence" value="ECO:0007669"/>
    <property type="project" value="UniProtKB-EC"/>
</dbReference>
<dbReference type="InterPro" id="IPR036291">
    <property type="entry name" value="NAD(P)-bd_dom_sf"/>
</dbReference>
<evidence type="ECO:0000256" key="1">
    <source>
        <dbReference type="ARBA" id="ARBA00004869"/>
    </source>
</evidence>
<dbReference type="InterPro" id="IPR020831">
    <property type="entry name" value="GlycerAld/Erythrose_P_DH"/>
</dbReference>
<evidence type="ECO:0000256" key="4">
    <source>
        <dbReference type="ARBA" id="ARBA00021022"/>
    </source>
</evidence>
<dbReference type="GO" id="GO:0051287">
    <property type="term" value="F:NAD binding"/>
    <property type="evidence" value="ECO:0007669"/>
    <property type="project" value="InterPro"/>
</dbReference>
<evidence type="ECO:0000259" key="10">
    <source>
        <dbReference type="SMART" id="SM00846"/>
    </source>
</evidence>
<protein>
    <recommendedName>
        <fullName evidence="4">Glyceraldehyde-3-phosphate dehydrogenase</fullName>
        <ecNumber evidence="3">1.2.1.12</ecNumber>
    </recommendedName>
</protein>
<keyword evidence="8" id="KW-0324">Glycolysis</keyword>
<dbReference type="SMART" id="SM00846">
    <property type="entry name" value="Gp_dh_N"/>
    <property type="match status" value="1"/>
</dbReference>
<dbReference type="GO" id="GO:0005829">
    <property type="term" value="C:cytosol"/>
    <property type="evidence" value="ECO:0007669"/>
    <property type="project" value="TreeGrafter"/>
</dbReference>
<dbReference type="InParanoid" id="D2I7L4"/>
<evidence type="ECO:0000256" key="5">
    <source>
        <dbReference type="ARBA" id="ARBA00022490"/>
    </source>
</evidence>
<comment type="similarity">
    <text evidence="2">Belongs to the glyceraldehyde-3-phosphate dehydrogenase family.</text>
</comment>
<sequence>VKVGISTFGCIGYLVTRTAFNCNKVDAVAAKDTTDLNYMTYMFQYDSTHGKLKGTVKAENRKTVINAKPISIFQEQDPTNIKWGDAGTEYTGDSTGEDSALLEAGAKRVTISAHSTDALLFLMGVNHDKFDSSLKI</sequence>
<dbReference type="AlphaFoldDB" id="D2I7L4"/>
<evidence type="ECO:0000256" key="3">
    <source>
        <dbReference type="ARBA" id="ARBA00013119"/>
    </source>
</evidence>
<dbReference type="EC" id="1.2.1.12" evidence="3"/>
<feature type="non-terminal residue" evidence="11">
    <location>
        <position position="1"/>
    </location>
</feature>
<dbReference type="InterPro" id="IPR020828">
    <property type="entry name" value="GlycerAld_3-P_DH_NAD(P)-bd"/>
</dbReference>
<name>D2I7L4_AILME</name>
<dbReference type="PANTHER" id="PTHR10836">
    <property type="entry name" value="GLYCERALDEHYDE 3-PHOSPHATE DEHYDROGENASE"/>
    <property type="match status" value="1"/>
</dbReference>
<dbReference type="SUPFAM" id="SSF51735">
    <property type="entry name" value="NAD(P)-binding Rossmann-fold domains"/>
    <property type="match status" value="1"/>
</dbReference>
<keyword evidence="7" id="KW-0520">NAD</keyword>
<dbReference type="Gene3D" id="3.40.50.720">
    <property type="entry name" value="NAD(P)-binding Rossmann-like Domain"/>
    <property type="match status" value="1"/>
</dbReference>
<dbReference type="PANTHER" id="PTHR10836:SF111">
    <property type="entry name" value="GLYCERALDEHYDE-3-PHOSPHATE DEHYDROGENASE"/>
    <property type="match status" value="1"/>
</dbReference>
<organism evidence="11">
    <name type="scientific">Ailuropoda melanoleuca</name>
    <name type="common">Giant panda</name>
    <dbReference type="NCBI Taxonomy" id="9646"/>
    <lineage>
        <taxon>Eukaryota</taxon>
        <taxon>Metazoa</taxon>
        <taxon>Chordata</taxon>
        <taxon>Craniata</taxon>
        <taxon>Vertebrata</taxon>
        <taxon>Euteleostomi</taxon>
        <taxon>Mammalia</taxon>
        <taxon>Eutheria</taxon>
        <taxon>Laurasiatheria</taxon>
        <taxon>Carnivora</taxon>
        <taxon>Caniformia</taxon>
        <taxon>Ursidae</taxon>
        <taxon>Ailuropoda</taxon>
    </lineage>
</organism>
<dbReference type="EMBL" id="GL195425">
    <property type="protein sequence ID" value="EFB22360.1"/>
    <property type="molecule type" value="Genomic_DNA"/>
</dbReference>
<feature type="non-terminal residue" evidence="11">
    <location>
        <position position="136"/>
    </location>
</feature>
<comment type="pathway">
    <text evidence="1">Carbohydrate degradation; glycolysis; pyruvate from D-glyceraldehyde 3-phosphate: step 1/5.</text>
</comment>
<evidence type="ECO:0000256" key="9">
    <source>
        <dbReference type="ARBA" id="ARBA00047698"/>
    </source>
</evidence>
<dbReference type="GO" id="GO:0006096">
    <property type="term" value="P:glycolytic process"/>
    <property type="evidence" value="ECO:0007669"/>
    <property type="project" value="UniProtKB-KW"/>
</dbReference>
<accession>D2I7L4</accession>
<keyword evidence="5" id="KW-0963">Cytoplasm</keyword>
<evidence type="ECO:0000256" key="6">
    <source>
        <dbReference type="ARBA" id="ARBA00023002"/>
    </source>
</evidence>
<feature type="domain" description="Glyceraldehyde 3-phosphate dehydrogenase NAD(P) binding" evidence="10">
    <location>
        <begin position="1"/>
        <end position="136"/>
    </location>
</feature>
<comment type="catalytic activity">
    <reaction evidence="9">
        <text>D-glyceraldehyde 3-phosphate + phosphate + NAD(+) = (2R)-3-phospho-glyceroyl phosphate + NADH + H(+)</text>
        <dbReference type="Rhea" id="RHEA:10300"/>
        <dbReference type="ChEBI" id="CHEBI:15378"/>
        <dbReference type="ChEBI" id="CHEBI:43474"/>
        <dbReference type="ChEBI" id="CHEBI:57540"/>
        <dbReference type="ChEBI" id="CHEBI:57604"/>
        <dbReference type="ChEBI" id="CHEBI:57945"/>
        <dbReference type="ChEBI" id="CHEBI:59776"/>
        <dbReference type="EC" id="1.2.1.12"/>
    </reaction>
</comment>
<evidence type="ECO:0000256" key="7">
    <source>
        <dbReference type="ARBA" id="ARBA00023027"/>
    </source>
</evidence>
<reference evidence="11" key="1">
    <citation type="journal article" date="2010" name="Nature">
        <title>The sequence and de novo assembly of the giant panda genome.</title>
        <authorList>
            <person name="Li R."/>
            <person name="Fan W."/>
            <person name="Tian G."/>
            <person name="Zhu H."/>
            <person name="He L."/>
            <person name="Cai J."/>
            <person name="Huang Q."/>
            <person name="Cai Q."/>
            <person name="Li B."/>
            <person name="Bai Y."/>
            <person name="Zhang Z."/>
            <person name="Zhang Y."/>
            <person name="Wang W."/>
            <person name="Li J."/>
            <person name="Wei F."/>
            <person name="Li H."/>
            <person name="Jian M."/>
            <person name="Li J."/>
            <person name="Zhang Z."/>
            <person name="Nielsen R."/>
            <person name="Li D."/>
            <person name="Gu W."/>
            <person name="Yang Z."/>
            <person name="Xuan Z."/>
            <person name="Ryder O.A."/>
            <person name="Leung F.C."/>
            <person name="Zhou Y."/>
            <person name="Cao J."/>
            <person name="Sun X."/>
            <person name="Fu Y."/>
            <person name="Fang X."/>
            <person name="Guo X."/>
            <person name="Wang B."/>
            <person name="Hou R."/>
            <person name="Shen F."/>
            <person name="Mu B."/>
            <person name="Ni P."/>
            <person name="Lin R."/>
            <person name="Qian W."/>
            <person name="Wang G."/>
            <person name="Yu C."/>
            <person name="Nie W."/>
            <person name="Wang J."/>
            <person name="Wu Z."/>
            <person name="Liang H."/>
            <person name="Min J."/>
            <person name="Wu Q."/>
            <person name="Cheng S."/>
            <person name="Ruan J."/>
            <person name="Wang M."/>
            <person name="Shi Z."/>
            <person name="Wen M."/>
            <person name="Liu B."/>
            <person name="Ren X."/>
            <person name="Zheng H."/>
            <person name="Dong D."/>
            <person name="Cook K."/>
            <person name="Shan G."/>
            <person name="Zhang H."/>
            <person name="Kosiol C."/>
            <person name="Xie X."/>
            <person name="Lu Z."/>
            <person name="Zheng H."/>
            <person name="Li Y."/>
            <person name="Steiner C.C."/>
            <person name="Lam T.T."/>
            <person name="Lin S."/>
            <person name="Zhang Q."/>
            <person name="Li G."/>
            <person name="Tian J."/>
            <person name="Gong T."/>
            <person name="Liu H."/>
            <person name="Zhang D."/>
            <person name="Fang L."/>
            <person name="Ye C."/>
            <person name="Zhang J."/>
            <person name="Hu W."/>
            <person name="Xu A."/>
            <person name="Ren Y."/>
            <person name="Zhang G."/>
            <person name="Bruford M.W."/>
            <person name="Li Q."/>
            <person name="Ma L."/>
            <person name="Guo Y."/>
            <person name="An N."/>
            <person name="Hu Y."/>
            <person name="Zheng Y."/>
            <person name="Shi Y."/>
            <person name="Li Z."/>
            <person name="Liu Q."/>
            <person name="Chen Y."/>
            <person name="Zhao J."/>
            <person name="Qu N."/>
            <person name="Zhao S."/>
            <person name="Tian F."/>
            <person name="Wang X."/>
            <person name="Wang H."/>
            <person name="Xu L."/>
            <person name="Liu X."/>
            <person name="Vinar T."/>
            <person name="Wang Y."/>
            <person name="Lam T.W."/>
            <person name="Yiu S.M."/>
            <person name="Liu S."/>
            <person name="Zhang H."/>
            <person name="Li D."/>
            <person name="Huang Y."/>
            <person name="Wang X."/>
            <person name="Yang G."/>
            <person name="Jiang Z."/>
            <person name="Wang J."/>
            <person name="Qin N."/>
            <person name="Li L."/>
            <person name="Li J."/>
            <person name="Bolund L."/>
            <person name="Kristiansen K."/>
            <person name="Wong G.K."/>
            <person name="Olson M."/>
            <person name="Zhang X."/>
            <person name="Li S."/>
            <person name="Yang H."/>
            <person name="Wang J."/>
            <person name="Wang J."/>
        </authorList>
    </citation>
    <scope>NUCLEOTIDE SEQUENCE [LARGE SCALE GENOMIC DNA]</scope>
</reference>
<evidence type="ECO:0000313" key="11">
    <source>
        <dbReference type="EMBL" id="EFB22360.1"/>
    </source>
</evidence>
<dbReference type="Pfam" id="PF00044">
    <property type="entry name" value="Gp_dh_N"/>
    <property type="match status" value="1"/>
</dbReference>
<gene>
    <name evidence="11" type="ORF">PANDA_021946</name>
</gene>
<evidence type="ECO:0000256" key="8">
    <source>
        <dbReference type="ARBA" id="ARBA00023152"/>
    </source>
</evidence>
<dbReference type="FunFam" id="3.40.50.720:FF:001161">
    <property type="entry name" value="Glyceraldehyde-3-phosphate dehydrogenase"/>
    <property type="match status" value="1"/>
</dbReference>
<keyword evidence="6" id="KW-0560">Oxidoreductase</keyword>